<dbReference type="InterPro" id="IPR005674">
    <property type="entry name" value="CocE/Ser_esterase"/>
</dbReference>
<dbReference type="NCBIfam" id="TIGR00976">
    <property type="entry name" value="CocE_NonD"/>
    <property type="match status" value="1"/>
</dbReference>
<dbReference type="Gene3D" id="3.40.50.1820">
    <property type="entry name" value="alpha/beta hydrolase"/>
    <property type="match status" value="1"/>
</dbReference>
<dbReference type="PANTHER" id="PTHR43056">
    <property type="entry name" value="PEPTIDASE S9 PROLYL OLIGOPEPTIDASE"/>
    <property type="match status" value="1"/>
</dbReference>
<dbReference type="STRING" id="200991.AUC31_11115"/>
<dbReference type="SUPFAM" id="SSF53474">
    <property type="entry name" value="alpha/beta-Hydrolases"/>
    <property type="match status" value="1"/>
</dbReference>
<keyword evidence="4" id="KW-1185">Reference proteome</keyword>
<gene>
    <name evidence="3" type="ORF">AUC31_11115</name>
</gene>
<proteinExistence type="predicted"/>
<dbReference type="InterPro" id="IPR008979">
    <property type="entry name" value="Galactose-bd-like_sf"/>
</dbReference>
<sequence>MVFNVRESTRKVKEEFPHEVEVTDHLWIPMSDGVRLSAKIWMPKAATKLKVPAVLEYLPYRKNEFTALRDSLRHPYFAGHGYASIRVDMRGCGDSEGIMYDEYAKQEQDDALEILDWISAQDWSNGAVGMIGKSWGGFNGLQVATRQHPALKAIITLCSTDDRYADDVHYKGGAVLASDMLWWASTMLAYNARPADPAHVGEGWREKWLERLEKTPPFVEEWMRHQRRDAYWKHGSICENYEDVQIPVYAVGGWADGYTNAIFRMMKNLKGPKKALIGPWAHEYPEVAVPGPQIGFLQECLRWWDQWLKQEDTGIMEEAPVRLWMQDAVPPKTDYDVRPGEWVEEQAWPTPNTEDRNFYLGDLDLAEAPAEGQEWLKNHQHHGLYAGVFCPFGQQGDMPSDQGIENGLSNTFTSAELGQDLPILGFPVMTVKLKSDQTRGNLAVRLSELSPFGTSKLISWGQLNLTHRNSHEFPEDVPAGEAFTATIELDAIGYKVPKGHRLQVSISPNYWPHAWPSAEEANVLLIKDAETKLTLPVYHKEIPSREHSPFEQPETAAVLDREVLREAGRTRAIRHDTVTNEWLLEDFSDEGCRRLPSNGLEYGSTNRNVYRIVEGDPLSAKVVCDWTLTLGRGEWQTRLESTSTMWADEKKFYVTSELAAFDGDEKVYDTCREFETERDFN</sequence>
<dbReference type="InterPro" id="IPR050585">
    <property type="entry name" value="Xaa-Pro_dipeptidyl-ppase/CocE"/>
</dbReference>
<dbReference type="SMART" id="SM00939">
    <property type="entry name" value="PepX_C"/>
    <property type="match status" value="1"/>
</dbReference>
<dbReference type="KEGG" id="prt:AUC31_11115"/>
<accession>A0A0U2XFS3</accession>
<dbReference type="Pfam" id="PF02129">
    <property type="entry name" value="Peptidase_S15"/>
    <property type="match status" value="1"/>
</dbReference>
<evidence type="ECO:0000313" key="3">
    <source>
        <dbReference type="EMBL" id="ALS75711.1"/>
    </source>
</evidence>
<organism evidence="3 4">
    <name type="scientific">Planococcus rifietoensis</name>
    <dbReference type="NCBI Taxonomy" id="200991"/>
    <lineage>
        <taxon>Bacteria</taxon>
        <taxon>Bacillati</taxon>
        <taxon>Bacillota</taxon>
        <taxon>Bacilli</taxon>
        <taxon>Bacillales</taxon>
        <taxon>Caryophanaceae</taxon>
        <taxon>Planococcus</taxon>
    </lineage>
</organism>
<dbReference type="PANTHER" id="PTHR43056:SF10">
    <property type="entry name" value="COCE_NOND FAMILY, PUTATIVE (AFU_ORTHOLOGUE AFUA_7G00600)-RELATED"/>
    <property type="match status" value="1"/>
</dbReference>
<dbReference type="GO" id="GO:0008239">
    <property type="term" value="F:dipeptidyl-peptidase activity"/>
    <property type="evidence" value="ECO:0007669"/>
    <property type="project" value="InterPro"/>
</dbReference>
<evidence type="ECO:0000259" key="2">
    <source>
        <dbReference type="SMART" id="SM00939"/>
    </source>
</evidence>
<protein>
    <submittedName>
        <fullName evidence="3">Peptidase S15</fullName>
    </submittedName>
</protein>
<dbReference type="RefSeq" id="WP_058382414.1">
    <property type="nucleotide sequence ID" value="NZ_CP013659.2"/>
</dbReference>
<dbReference type="SUPFAM" id="SSF49785">
    <property type="entry name" value="Galactose-binding domain-like"/>
    <property type="match status" value="1"/>
</dbReference>
<dbReference type="Gene3D" id="2.60.120.260">
    <property type="entry name" value="Galactose-binding domain-like"/>
    <property type="match status" value="1"/>
</dbReference>
<dbReference type="Pfam" id="PF08530">
    <property type="entry name" value="PepX_C"/>
    <property type="match status" value="1"/>
</dbReference>
<dbReference type="InterPro" id="IPR000383">
    <property type="entry name" value="Xaa-Pro-like_dom"/>
</dbReference>
<reference evidence="3" key="1">
    <citation type="submission" date="2016-01" db="EMBL/GenBank/DDBJ databases">
        <title>Complete genome of Planococcus rifietoensis type strain M8.</title>
        <authorList>
            <person name="See-Too W.S."/>
        </authorList>
    </citation>
    <scope>NUCLEOTIDE SEQUENCE [LARGE SCALE GENOMIC DNA]</scope>
    <source>
        <strain evidence="3">M8</strain>
    </source>
</reference>
<keyword evidence="1" id="KW-0378">Hydrolase</keyword>
<feature type="domain" description="Xaa-Pro dipeptidyl-peptidase C-terminal" evidence="2">
    <location>
        <begin position="301"/>
        <end position="543"/>
    </location>
</feature>
<evidence type="ECO:0000256" key="1">
    <source>
        <dbReference type="ARBA" id="ARBA00022801"/>
    </source>
</evidence>
<evidence type="ECO:0000313" key="4">
    <source>
        <dbReference type="Proteomes" id="UP000067683"/>
    </source>
</evidence>
<dbReference type="Proteomes" id="UP000067683">
    <property type="component" value="Chromosome"/>
</dbReference>
<dbReference type="InterPro" id="IPR029058">
    <property type="entry name" value="AB_hydrolase_fold"/>
</dbReference>
<dbReference type="Gene3D" id="1.10.3020.10">
    <property type="entry name" value="alpha-amino acid ester hydrolase ( Helical cap domain)"/>
    <property type="match status" value="1"/>
</dbReference>
<dbReference type="AlphaFoldDB" id="A0A0U2XFS3"/>
<name>A0A0U2XFS3_9BACL</name>
<dbReference type="InterPro" id="IPR013736">
    <property type="entry name" value="Xaa-Pro_dipept_C"/>
</dbReference>
<dbReference type="EMBL" id="CP013659">
    <property type="protein sequence ID" value="ALS75711.1"/>
    <property type="molecule type" value="Genomic_DNA"/>
</dbReference>
<dbReference type="OrthoDB" id="319764at2"/>